<dbReference type="AlphaFoldDB" id="A0A086PE78"/>
<dbReference type="STRING" id="76947.GCA_002080435_02393"/>
<dbReference type="PATRIC" id="fig|1219045.3.peg.564"/>
<keyword evidence="2" id="KW-1185">Reference proteome</keyword>
<accession>A0A086PE78</accession>
<dbReference type="Proteomes" id="UP000024284">
    <property type="component" value="Unassembled WGS sequence"/>
</dbReference>
<gene>
    <name evidence="1" type="ORF">BV98_000554</name>
</gene>
<dbReference type="RefSeq" id="WP_174525924.1">
    <property type="nucleotide sequence ID" value="NZ_BCZD01000018.1"/>
</dbReference>
<dbReference type="eggNOG" id="ENOG5033CU2">
    <property type="taxonomic scope" value="Bacteria"/>
</dbReference>
<reference evidence="1" key="1">
    <citation type="submission" date="2014-08" db="EMBL/GenBank/DDBJ databases">
        <title>Draft genome sequences of Sphingobium herbicidovorans.</title>
        <authorList>
            <person name="Gan H.M."/>
            <person name="Gan H.Y."/>
            <person name="Savka M.A."/>
        </authorList>
    </citation>
    <scope>NUCLEOTIDE SEQUENCE [LARGE SCALE GENOMIC DNA]</scope>
    <source>
        <strain evidence="1">NBRC 16415</strain>
    </source>
</reference>
<protein>
    <submittedName>
        <fullName evidence="1">Uncharacterized protein</fullName>
    </submittedName>
</protein>
<evidence type="ECO:0000313" key="2">
    <source>
        <dbReference type="Proteomes" id="UP000024284"/>
    </source>
</evidence>
<dbReference type="EMBL" id="JFZA02000002">
    <property type="protein sequence ID" value="KFG91696.1"/>
    <property type="molecule type" value="Genomic_DNA"/>
</dbReference>
<evidence type="ECO:0000313" key="1">
    <source>
        <dbReference type="EMBL" id="KFG91696.1"/>
    </source>
</evidence>
<sequence length="142" mass="15905">MSMDYICSHYGVPARQGGRVRYTGGRHPQLGTIVDAQGAHLLIQIDGMQHAMPYHPTWQIEYLEAEADHAQLLSMWVIIDNPSDHPGKFVAHRWLIGSGVQAATHQCLVGNTLDDVRAQLPAFRVKLARDPSDDRVIVETWI</sequence>
<proteinExistence type="predicted"/>
<name>A0A086PE78_SPHHM</name>
<organism evidence="1 2">
    <name type="scientific">Sphingobium herbicidovorans (strain ATCC 700291 / DSM 11019 / CCUG 56400 / KCTC 2939 / LMG 18315 / NBRC 16415 / MH)</name>
    <name type="common">Sphingomonas herbicidovorans</name>
    <dbReference type="NCBI Taxonomy" id="1219045"/>
    <lineage>
        <taxon>Bacteria</taxon>
        <taxon>Pseudomonadati</taxon>
        <taxon>Pseudomonadota</taxon>
        <taxon>Alphaproteobacteria</taxon>
        <taxon>Sphingomonadales</taxon>
        <taxon>Sphingomonadaceae</taxon>
        <taxon>Sphingobium</taxon>
    </lineage>
</organism>
<comment type="caution">
    <text evidence="1">The sequence shown here is derived from an EMBL/GenBank/DDBJ whole genome shotgun (WGS) entry which is preliminary data.</text>
</comment>